<dbReference type="InterPro" id="IPR045860">
    <property type="entry name" value="Snake_toxin-like_sf"/>
</dbReference>
<name>A0A9D4E735_DREPO</name>
<protein>
    <recommendedName>
        <fullName evidence="2">EB domain-containing protein</fullName>
    </recommendedName>
</protein>
<evidence type="ECO:0000259" key="2">
    <source>
        <dbReference type="Pfam" id="PF01683"/>
    </source>
</evidence>
<feature type="domain" description="EB" evidence="2">
    <location>
        <begin position="190"/>
        <end position="231"/>
    </location>
</feature>
<keyword evidence="1" id="KW-0732">Signal</keyword>
<evidence type="ECO:0000313" key="4">
    <source>
        <dbReference type="Proteomes" id="UP000828390"/>
    </source>
</evidence>
<gene>
    <name evidence="3" type="ORF">DPMN_174239</name>
</gene>
<dbReference type="SUPFAM" id="SSF57302">
    <property type="entry name" value="Snake toxin-like"/>
    <property type="match status" value="1"/>
</dbReference>
<dbReference type="OrthoDB" id="6144747at2759"/>
<keyword evidence="4" id="KW-1185">Reference proteome</keyword>
<dbReference type="InterPro" id="IPR006149">
    <property type="entry name" value="EB_dom"/>
</dbReference>
<evidence type="ECO:0000313" key="3">
    <source>
        <dbReference type="EMBL" id="KAH3772892.1"/>
    </source>
</evidence>
<comment type="caution">
    <text evidence="3">The sequence shown here is derived from an EMBL/GenBank/DDBJ whole genome shotgun (WGS) entry which is preliminary data.</text>
</comment>
<dbReference type="EMBL" id="JAIWYP010000009">
    <property type="protein sequence ID" value="KAH3772892.1"/>
    <property type="molecule type" value="Genomic_DNA"/>
</dbReference>
<reference evidence="3" key="2">
    <citation type="submission" date="2020-11" db="EMBL/GenBank/DDBJ databases">
        <authorList>
            <person name="McCartney M.A."/>
            <person name="Auch B."/>
            <person name="Kono T."/>
            <person name="Mallez S."/>
            <person name="Becker A."/>
            <person name="Gohl D.M."/>
            <person name="Silverstein K.A.T."/>
            <person name="Koren S."/>
            <person name="Bechman K.B."/>
            <person name="Herman A."/>
            <person name="Abrahante J.E."/>
            <person name="Garbe J."/>
        </authorList>
    </citation>
    <scope>NUCLEOTIDE SEQUENCE</scope>
    <source>
        <strain evidence="3">Duluth1</strain>
        <tissue evidence="3">Whole animal</tissue>
    </source>
</reference>
<sequence>MDSSVCADFFMLISLSFLFSSTDGLICYSCDATFGTTQPVANIDCLAVGLNITCPTNQNRCFSKHAIMETGAVVDKGCTQSDQCLGTTLCCNADFCNSDLPRTVTGYGRTCTDAQGCVQGGREMICVPEAPGSRIRRCLCAEDSYQKGSICKRKSFPGLPCELTRHCLDVNSTCISDVCTCNEGMFTDVNKCSRKMGLGFPCNVSEGCLGENTACTAGACACEFGFIAINGTDSCSGFETYHGSWDLRLCAAVLYAILMRWSIYQS</sequence>
<reference evidence="3" key="1">
    <citation type="journal article" date="2019" name="bioRxiv">
        <title>The Genome of the Zebra Mussel, Dreissena polymorpha: A Resource for Invasive Species Research.</title>
        <authorList>
            <person name="McCartney M.A."/>
            <person name="Auch B."/>
            <person name="Kono T."/>
            <person name="Mallez S."/>
            <person name="Zhang Y."/>
            <person name="Obille A."/>
            <person name="Becker A."/>
            <person name="Abrahante J.E."/>
            <person name="Garbe J."/>
            <person name="Badalamenti J.P."/>
            <person name="Herman A."/>
            <person name="Mangelson H."/>
            <person name="Liachko I."/>
            <person name="Sullivan S."/>
            <person name="Sone E.D."/>
            <person name="Koren S."/>
            <person name="Silverstein K.A.T."/>
            <person name="Beckman K.B."/>
            <person name="Gohl D.M."/>
        </authorList>
    </citation>
    <scope>NUCLEOTIDE SEQUENCE</scope>
    <source>
        <strain evidence="3">Duluth1</strain>
        <tissue evidence="3">Whole animal</tissue>
    </source>
</reference>
<dbReference type="Pfam" id="PF01683">
    <property type="entry name" value="EB"/>
    <property type="match status" value="1"/>
</dbReference>
<feature type="signal peptide" evidence="1">
    <location>
        <begin position="1"/>
        <end position="24"/>
    </location>
</feature>
<organism evidence="3 4">
    <name type="scientific">Dreissena polymorpha</name>
    <name type="common">Zebra mussel</name>
    <name type="synonym">Mytilus polymorpha</name>
    <dbReference type="NCBI Taxonomy" id="45954"/>
    <lineage>
        <taxon>Eukaryota</taxon>
        <taxon>Metazoa</taxon>
        <taxon>Spiralia</taxon>
        <taxon>Lophotrochozoa</taxon>
        <taxon>Mollusca</taxon>
        <taxon>Bivalvia</taxon>
        <taxon>Autobranchia</taxon>
        <taxon>Heteroconchia</taxon>
        <taxon>Euheterodonta</taxon>
        <taxon>Imparidentia</taxon>
        <taxon>Neoheterodontei</taxon>
        <taxon>Myida</taxon>
        <taxon>Dreissenoidea</taxon>
        <taxon>Dreissenidae</taxon>
        <taxon>Dreissena</taxon>
    </lineage>
</organism>
<evidence type="ECO:0000256" key="1">
    <source>
        <dbReference type="SAM" id="SignalP"/>
    </source>
</evidence>
<dbReference type="AlphaFoldDB" id="A0A9D4E735"/>
<feature type="chain" id="PRO_5039104453" description="EB domain-containing protein" evidence="1">
    <location>
        <begin position="25"/>
        <end position="266"/>
    </location>
</feature>
<proteinExistence type="predicted"/>
<dbReference type="Proteomes" id="UP000828390">
    <property type="component" value="Unassembled WGS sequence"/>
</dbReference>
<accession>A0A9D4E735</accession>